<dbReference type="EMBL" id="FO082274">
    <property type="protein sequence ID" value="CCO16840.1"/>
    <property type="molecule type" value="Genomic_DNA"/>
</dbReference>
<protein>
    <submittedName>
        <fullName evidence="1">Uncharacterized protein</fullName>
    </submittedName>
</protein>
<sequence>MTTLAILALSDTLDANAAQVVDWLTSGAEASPEELMRIMRESSKQDWDPTEVAPRVKVDEGDEVWEKNVNANMLGESIRKEDLSSDGYDIDAPIMSSDTFGRLGKFGVILVGADFVTAFVMGKSVLGVAKGLEKGEGDEKKDWKENAAEMVMDKLKAKAEVLKEEEGRGEGEGDEEES</sequence>
<dbReference type="AlphaFoldDB" id="K8EWL2"/>
<reference evidence="1 2" key="1">
    <citation type="submission" date="2011-10" db="EMBL/GenBank/DDBJ databases">
        <authorList>
            <person name="Genoscope - CEA"/>
        </authorList>
    </citation>
    <scope>NUCLEOTIDE SEQUENCE [LARGE SCALE GENOMIC DNA]</scope>
    <source>
        <strain evidence="1 2">RCC 1105</strain>
    </source>
</reference>
<dbReference type="Proteomes" id="UP000198341">
    <property type="component" value="Chromosome 5"/>
</dbReference>
<name>K8EWL2_9CHLO</name>
<dbReference type="GeneID" id="19015894"/>
<organism evidence="1 2">
    <name type="scientific">Bathycoccus prasinos</name>
    <dbReference type="NCBI Taxonomy" id="41875"/>
    <lineage>
        <taxon>Eukaryota</taxon>
        <taxon>Viridiplantae</taxon>
        <taxon>Chlorophyta</taxon>
        <taxon>Mamiellophyceae</taxon>
        <taxon>Mamiellales</taxon>
        <taxon>Bathycoccaceae</taxon>
        <taxon>Bathycoccus</taxon>
    </lineage>
</organism>
<proteinExistence type="predicted"/>
<dbReference type="KEGG" id="bpg:Bathy05g03910"/>
<gene>
    <name evidence="1" type="ORF">Bathy05g03910</name>
</gene>
<dbReference type="RefSeq" id="XP_007513282.1">
    <property type="nucleotide sequence ID" value="XM_007513220.1"/>
</dbReference>
<accession>K8EWL2</accession>
<evidence type="ECO:0000313" key="1">
    <source>
        <dbReference type="EMBL" id="CCO16840.1"/>
    </source>
</evidence>
<evidence type="ECO:0000313" key="2">
    <source>
        <dbReference type="Proteomes" id="UP000198341"/>
    </source>
</evidence>
<keyword evidence="2" id="KW-1185">Reference proteome</keyword>